<evidence type="ECO:0000313" key="3">
    <source>
        <dbReference type="Proteomes" id="UP001196413"/>
    </source>
</evidence>
<gene>
    <name evidence="2" type="ORF">KIN20_022161</name>
</gene>
<keyword evidence="3" id="KW-1185">Reference proteome</keyword>
<dbReference type="PROSITE" id="PS50086">
    <property type="entry name" value="TBC_RABGAP"/>
    <property type="match status" value="1"/>
</dbReference>
<organism evidence="2 3">
    <name type="scientific">Parelaphostrongylus tenuis</name>
    <name type="common">Meningeal worm</name>
    <dbReference type="NCBI Taxonomy" id="148309"/>
    <lineage>
        <taxon>Eukaryota</taxon>
        <taxon>Metazoa</taxon>
        <taxon>Ecdysozoa</taxon>
        <taxon>Nematoda</taxon>
        <taxon>Chromadorea</taxon>
        <taxon>Rhabditida</taxon>
        <taxon>Rhabditina</taxon>
        <taxon>Rhabditomorpha</taxon>
        <taxon>Strongyloidea</taxon>
        <taxon>Metastrongylidae</taxon>
        <taxon>Parelaphostrongylus</taxon>
    </lineage>
</organism>
<protein>
    <recommendedName>
        <fullName evidence="1">Rab-GAP TBC domain-containing protein</fullName>
    </recommendedName>
</protein>
<feature type="domain" description="Rab-GAP TBC" evidence="1">
    <location>
        <begin position="117"/>
        <end position="231"/>
    </location>
</feature>
<accession>A0AAD5QWL8</accession>
<sequence length="231" mass="26788">MSGDGPENEDRLAENVKLAPLFRRLSHQGNSLARISSLIRHSLRLPNRSVSVRSSRDKEDIDWENIQKKDSYPRFTKNSDTPIGKSSVPFRLDEILENRRLNRIDKVKKIVRKAEWPTRHEVRRDLWRVLCHSKDYDSSKALYRSELEETTRNGTKAHQPQFLCEEGVVVNNFDLNEQGAVRLLRLLTVIEQLRPEISSAPMLYPLCALMLHYLEDDDVFACVQHLLVSKG</sequence>
<reference evidence="2" key="1">
    <citation type="submission" date="2021-06" db="EMBL/GenBank/DDBJ databases">
        <title>Parelaphostrongylus tenuis whole genome reference sequence.</title>
        <authorList>
            <person name="Garwood T.J."/>
            <person name="Larsen P.A."/>
            <person name="Fountain-Jones N.M."/>
            <person name="Garbe J.R."/>
            <person name="Macchietto M.G."/>
            <person name="Kania S.A."/>
            <person name="Gerhold R.W."/>
            <person name="Richards J.E."/>
            <person name="Wolf T.M."/>
        </authorList>
    </citation>
    <scope>NUCLEOTIDE SEQUENCE</scope>
    <source>
        <strain evidence="2">MNPRO001-30</strain>
        <tissue evidence="2">Meninges</tissue>
    </source>
</reference>
<dbReference type="EMBL" id="JAHQIW010004484">
    <property type="protein sequence ID" value="KAJ1362561.1"/>
    <property type="molecule type" value="Genomic_DNA"/>
</dbReference>
<dbReference type="Proteomes" id="UP001196413">
    <property type="component" value="Unassembled WGS sequence"/>
</dbReference>
<comment type="caution">
    <text evidence="2">The sequence shown here is derived from an EMBL/GenBank/DDBJ whole genome shotgun (WGS) entry which is preliminary data.</text>
</comment>
<evidence type="ECO:0000259" key="1">
    <source>
        <dbReference type="PROSITE" id="PS50086"/>
    </source>
</evidence>
<dbReference type="InterPro" id="IPR000195">
    <property type="entry name" value="Rab-GAP-TBC_dom"/>
</dbReference>
<evidence type="ECO:0000313" key="2">
    <source>
        <dbReference type="EMBL" id="KAJ1362561.1"/>
    </source>
</evidence>
<proteinExistence type="predicted"/>
<dbReference type="AlphaFoldDB" id="A0AAD5QWL8"/>
<name>A0AAD5QWL8_PARTN</name>